<sequence length="142" mass="16430">TNILYGSSDLVNIDHSLSDHNALILTLPKIIPSHQNSDNKLYYRRGFSDKKMYCFLNLLHGKLVDFSLEADVNDSYNTFLSLFPNSMDELYPLKLSKTNKNKKLRWITPEIKDLAEKKRELHSLAKNSNNESIINQARAFKK</sequence>
<evidence type="ECO:0000313" key="1">
    <source>
        <dbReference type="EMBL" id="JAS62429.1"/>
    </source>
</evidence>
<dbReference type="EMBL" id="GECZ01007340">
    <property type="protein sequence ID" value="JAS62429.1"/>
    <property type="molecule type" value="Transcribed_RNA"/>
</dbReference>
<name>A0A1B6GJ16_9HEMI</name>
<feature type="non-terminal residue" evidence="1">
    <location>
        <position position="142"/>
    </location>
</feature>
<accession>A0A1B6GJ16</accession>
<gene>
    <name evidence="1" type="ORF">g.48011</name>
</gene>
<feature type="non-terminal residue" evidence="1">
    <location>
        <position position="1"/>
    </location>
</feature>
<evidence type="ECO:0008006" key="2">
    <source>
        <dbReference type="Google" id="ProtNLM"/>
    </source>
</evidence>
<protein>
    <recommendedName>
        <fullName evidence="2">Endonuclease/exonuclease/phosphatase domain-containing protein</fullName>
    </recommendedName>
</protein>
<organism evidence="1">
    <name type="scientific">Cuerna arida</name>
    <dbReference type="NCBI Taxonomy" id="1464854"/>
    <lineage>
        <taxon>Eukaryota</taxon>
        <taxon>Metazoa</taxon>
        <taxon>Ecdysozoa</taxon>
        <taxon>Arthropoda</taxon>
        <taxon>Hexapoda</taxon>
        <taxon>Insecta</taxon>
        <taxon>Pterygota</taxon>
        <taxon>Neoptera</taxon>
        <taxon>Paraneoptera</taxon>
        <taxon>Hemiptera</taxon>
        <taxon>Auchenorrhyncha</taxon>
        <taxon>Membracoidea</taxon>
        <taxon>Cicadellidae</taxon>
        <taxon>Cicadellinae</taxon>
        <taxon>Proconiini</taxon>
        <taxon>Cuerna</taxon>
    </lineage>
</organism>
<proteinExistence type="predicted"/>
<reference evidence="1" key="1">
    <citation type="submission" date="2015-11" db="EMBL/GenBank/DDBJ databases">
        <title>De novo transcriptome assembly of four potential Pierce s Disease insect vectors from Arizona vineyards.</title>
        <authorList>
            <person name="Tassone E.E."/>
        </authorList>
    </citation>
    <scope>NUCLEOTIDE SEQUENCE</scope>
</reference>
<dbReference type="AlphaFoldDB" id="A0A1B6GJ16"/>